<sequence>MTPSPSVGPGNPDALPPHAPLPLYYSTEAEHQAFLRRIFDSTAADYDRIESVLALGTGPSYRRAALQQAGLSAGMRVLDVGIGTGLVAREALKLIGSMGQLVGVDPSAGMMSQVRLPGVELVRGVAEALPRPDASCDFVSMGYAMRHISDVAAAFAEFHRVLRPGGRVAVLEITKPEGRVATALLRGYMRAVVPLIARVIGRQRNTSELWRYYWDTIEACIPPERVMQALAAAGLRDVRRHTSLGVFSVYTATKPEHTVEAS</sequence>
<dbReference type="GO" id="GO:0032259">
    <property type="term" value="P:methylation"/>
    <property type="evidence" value="ECO:0007669"/>
    <property type="project" value="UniProtKB-KW"/>
</dbReference>
<dbReference type="OrthoDB" id="9808140at2"/>
<comment type="caution">
    <text evidence="6">The sequence shown here is derived from an EMBL/GenBank/DDBJ whole genome shotgun (WGS) entry which is preliminary data.</text>
</comment>
<keyword evidence="5" id="KW-0949">S-adenosyl-L-methionine</keyword>
<dbReference type="PROSITE" id="PS01184">
    <property type="entry name" value="UBIE_2"/>
    <property type="match status" value="1"/>
</dbReference>
<dbReference type="InterPro" id="IPR029063">
    <property type="entry name" value="SAM-dependent_MTases_sf"/>
</dbReference>
<dbReference type="PANTHER" id="PTHR43591:SF24">
    <property type="entry name" value="2-METHOXY-6-POLYPRENYL-1,4-BENZOQUINOL METHYLASE, MITOCHONDRIAL"/>
    <property type="match status" value="1"/>
</dbReference>
<dbReference type="GO" id="GO:0006744">
    <property type="term" value="P:ubiquinone biosynthetic process"/>
    <property type="evidence" value="ECO:0007669"/>
    <property type="project" value="UniProtKB-KW"/>
</dbReference>
<dbReference type="CDD" id="cd02440">
    <property type="entry name" value="AdoMet_MTases"/>
    <property type="match status" value="1"/>
</dbReference>
<evidence type="ECO:0000256" key="4">
    <source>
        <dbReference type="ARBA" id="ARBA00022688"/>
    </source>
</evidence>
<keyword evidence="3 6" id="KW-0808">Transferase</keyword>
<dbReference type="RefSeq" id="WP_126468776.1">
    <property type="nucleotide sequence ID" value="NZ_RXOE01000001.1"/>
</dbReference>
<reference evidence="6 7" key="1">
    <citation type="submission" date="2018-12" db="EMBL/GenBank/DDBJ databases">
        <title>The genome of Variovorax gossypii DSM 100435.</title>
        <authorList>
            <person name="Gao J."/>
            <person name="Sun J."/>
        </authorList>
    </citation>
    <scope>NUCLEOTIDE SEQUENCE [LARGE SCALE GENOMIC DNA]</scope>
    <source>
        <strain evidence="6 7">DSM 100435</strain>
    </source>
</reference>
<evidence type="ECO:0000313" key="6">
    <source>
        <dbReference type="EMBL" id="RTQ36882.1"/>
    </source>
</evidence>
<dbReference type="PROSITE" id="PS51608">
    <property type="entry name" value="SAM_MT_UBIE"/>
    <property type="match status" value="1"/>
</dbReference>
<accession>A0A431TS76</accession>
<dbReference type="EMBL" id="RXOE01000001">
    <property type="protein sequence ID" value="RTQ36882.1"/>
    <property type="molecule type" value="Genomic_DNA"/>
</dbReference>
<evidence type="ECO:0000256" key="1">
    <source>
        <dbReference type="ARBA" id="ARBA00022428"/>
    </source>
</evidence>
<dbReference type="Gene3D" id="3.40.50.150">
    <property type="entry name" value="Vaccinia Virus protein VP39"/>
    <property type="match status" value="1"/>
</dbReference>
<keyword evidence="1" id="KW-0474">Menaquinone biosynthesis</keyword>
<dbReference type="PANTHER" id="PTHR43591">
    <property type="entry name" value="METHYLTRANSFERASE"/>
    <property type="match status" value="1"/>
</dbReference>
<gene>
    <name evidence="6" type="ORF">EJP69_03845</name>
</gene>
<keyword evidence="2 6" id="KW-0489">Methyltransferase</keyword>
<protein>
    <submittedName>
        <fullName evidence="6">Methyltransferase domain-containing protein</fullName>
    </submittedName>
</protein>
<dbReference type="GO" id="GO:0009234">
    <property type="term" value="P:menaquinone biosynthetic process"/>
    <property type="evidence" value="ECO:0007669"/>
    <property type="project" value="UniProtKB-KW"/>
</dbReference>
<dbReference type="Pfam" id="PF01209">
    <property type="entry name" value="Ubie_methyltran"/>
    <property type="match status" value="1"/>
</dbReference>
<name>A0A431TS76_9BURK</name>
<dbReference type="InterPro" id="IPR004033">
    <property type="entry name" value="UbiE/COQ5_MeTrFase"/>
</dbReference>
<dbReference type="GO" id="GO:0008168">
    <property type="term" value="F:methyltransferase activity"/>
    <property type="evidence" value="ECO:0007669"/>
    <property type="project" value="UniProtKB-KW"/>
</dbReference>
<dbReference type="AlphaFoldDB" id="A0A431TS76"/>
<organism evidence="6 7">
    <name type="scientific">Variovorax gossypii</name>
    <dbReference type="NCBI Taxonomy" id="1679495"/>
    <lineage>
        <taxon>Bacteria</taxon>
        <taxon>Pseudomonadati</taxon>
        <taxon>Pseudomonadota</taxon>
        <taxon>Betaproteobacteria</taxon>
        <taxon>Burkholderiales</taxon>
        <taxon>Comamonadaceae</taxon>
        <taxon>Variovorax</taxon>
    </lineage>
</organism>
<dbReference type="SUPFAM" id="SSF53335">
    <property type="entry name" value="S-adenosyl-L-methionine-dependent methyltransferases"/>
    <property type="match status" value="1"/>
</dbReference>
<dbReference type="InterPro" id="IPR023576">
    <property type="entry name" value="UbiE/COQ5_MeTrFase_CS"/>
</dbReference>
<evidence type="ECO:0000256" key="2">
    <source>
        <dbReference type="ARBA" id="ARBA00022603"/>
    </source>
</evidence>
<keyword evidence="4" id="KW-0831">Ubiquinone biosynthesis</keyword>
<evidence type="ECO:0000256" key="5">
    <source>
        <dbReference type="ARBA" id="ARBA00022691"/>
    </source>
</evidence>
<evidence type="ECO:0000256" key="3">
    <source>
        <dbReference type="ARBA" id="ARBA00022679"/>
    </source>
</evidence>
<keyword evidence="7" id="KW-1185">Reference proteome</keyword>
<evidence type="ECO:0000313" key="7">
    <source>
        <dbReference type="Proteomes" id="UP000267418"/>
    </source>
</evidence>
<proteinExistence type="predicted"/>
<dbReference type="Proteomes" id="UP000267418">
    <property type="component" value="Unassembled WGS sequence"/>
</dbReference>